<dbReference type="Pfam" id="PF01915">
    <property type="entry name" value="Glyco_hydro_3_C"/>
    <property type="match status" value="1"/>
</dbReference>
<evidence type="ECO:0000259" key="13">
    <source>
        <dbReference type="SMART" id="SM01217"/>
    </source>
</evidence>
<dbReference type="InterPro" id="IPR001764">
    <property type="entry name" value="Glyco_hydro_3_N"/>
</dbReference>
<dbReference type="FunFam" id="3.40.50.1700:FF:000003">
    <property type="entry name" value="Probable beta-glucosidase"/>
    <property type="match status" value="1"/>
</dbReference>
<dbReference type="GO" id="GO:0008422">
    <property type="term" value="F:beta-glucosidase activity"/>
    <property type="evidence" value="ECO:0007669"/>
    <property type="project" value="UniProtKB-EC"/>
</dbReference>
<evidence type="ECO:0000313" key="15">
    <source>
        <dbReference type="Proteomes" id="UP000272025"/>
    </source>
</evidence>
<evidence type="ECO:0000256" key="8">
    <source>
        <dbReference type="ARBA" id="ARBA00023295"/>
    </source>
</evidence>
<keyword evidence="12" id="KW-0732">Signal</keyword>
<evidence type="ECO:0000256" key="10">
    <source>
        <dbReference type="RuleBase" id="RU361161"/>
    </source>
</evidence>
<dbReference type="AlphaFoldDB" id="A0A3N2Q8V9"/>
<dbReference type="RefSeq" id="XP_028471025.1">
    <property type="nucleotide sequence ID" value="XM_028609471.1"/>
</dbReference>
<feature type="region of interest" description="Disordered" evidence="11">
    <location>
        <begin position="726"/>
        <end position="756"/>
    </location>
</feature>
<keyword evidence="5" id="KW-0136">Cellulose degradation</keyword>
<feature type="signal peptide" evidence="12">
    <location>
        <begin position="1"/>
        <end position="25"/>
    </location>
</feature>
<dbReference type="PROSITE" id="PS00775">
    <property type="entry name" value="GLYCOSYL_HYDROL_F3"/>
    <property type="match status" value="1"/>
</dbReference>
<dbReference type="InterPro" id="IPR013783">
    <property type="entry name" value="Ig-like_fold"/>
</dbReference>
<dbReference type="FunFam" id="3.20.20.300:FF:000002">
    <property type="entry name" value="Probable beta-glucosidase"/>
    <property type="match status" value="1"/>
</dbReference>
<evidence type="ECO:0000256" key="12">
    <source>
        <dbReference type="SAM" id="SignalP"/>
    </source>
</evidence>
<dbReference type="Pfam" id="PF14310">
    <property type="entry name" value="Fn3-like"/>
    <property type="match status" value="1"/>
</dbReference>
<feature type="chain" id="PRO_5018167933" description="beta-glucosidase" evidence="12">
    <location>
        <begin position="26"/>
        <end position="881"/>
    </location>
</feature>
<keyword evidence="9 10" id="KW-0624">Polysaccharide degradation</keyword>
<evidence type="ECO:0000256" key="11">
    <source>
        <dbReference type="SAM" id="MobiDB-lite"/>
    </source>
</evidence>
<protein>
    <recommendedName>
        <fullName evidence="10">beta-glucosidase</fullName>
        <ecNumber evidence="10">3.2.1.21</ecNumber>
    </recommendedName>
</protein>
<reference evidence="14 15" key="1">
    <citation type="journal article" date="2018" name="Mol. Ecol.">
        <title>The obligate alkalophilic soda-lake fungus Sodiomyces alkalinus has shifted to a protein diet.</title>
        <authorList>
            <person name="Grum-Grzhimaylo A.A."/>
            <person name="Falkoski D.L."/>
            <person name="van den Heuvel J."/>
            <person name="Valero-Jimenez C.A."/>
            <person name="Min B."/>
            <person name="Choi I.G."/>
            <person name="Lipzen A."/>
            <person name="Daum C.G."/>
            <person name="Aanen D.K."/>
            <person name="Tsang A."/>
            <person name="Henrissat B."/>
            <person name="Bilanenko E.N."/>
            <person name="de Vries R.P."/>
            <person name="van Kan J.A.L."/>
            <person name="Grigoriev I.V."/>
            <person name="Debets A.J.M."/>
        </authorList>
    </citation>
    <scope>NUCLEOTIDE SEQUENCE [LARGE SCALE GENOMIC DNA]</scope>
    <source>
        <strain evidence="14 15">F11</strain>
    </source>
</reference>
<dbReference type="PRINTS" id="PR00133">
    <property type="entry name" value="GLHYDRLASE3"/>
</dbReference>
<comment type="pathway">
    <text evidence="2 10">Glycan metabolism; cellulose degradation.</text>
</comment>
<keyword evidence="8 10" id="KW-0326">Glycosidase</keyword>
<dbReference type="SUPFAM" id="SSF52279">
    <property type="entry name" value="Beta-D-glucan exohydrolase, C-terminal domain"/>
    <property type="match status" value="1"/>
</dbReference>
<dbReference type="PANTHER" id="PTHR42715:SF2">
    <property type="entry name" value="BETA-GLUCOSIDASE F-RELATED"/>
    <property type="match status" value="1"/>
</dbReference>
<comment type="catalytic activity">
    <reaction evidence="1 10">
        <text>Hydrolysis of terminal, non-reducing beta-D-glucosyl residues with release of beta-D-glucose.</text>
        <dbReference type="EC" id="3.2.1.21"/>
    </reaction>
</comment>
<sequence>MAPIGETVCTGVALLLGCFVVQSTGSYIGPRQRVPDEFVAKPQYPTPYGGWDPDWADSYARAKAIVDEMTLAEKTNITSGTGFFMGRCNGNTGSALRVGFPQLCLGDGATGVNQADNITAFPPGITTGATWDKELIYARAVAMGKEFRGKGVNIWLGPSVGPLGRKPKGGRNWEGFGSDPVLQAKAGALSIKGVQESGVIATIKHLIGNEQEMFRMYNPVQQGLSANIDDRTLHEIYLWPFADGLRAGSGAVMTAYNAVNGSASVQNSYLINGILKNELGFQGFVMSDWFSHMPGGSAIAGLDLNMPGDEQIPFFGKSYWMYELTRFVLNGSVPMDRLNDMTTRLVATWLKFGQDKDFPSTNFHISTNEAIGDYYPAAWPFSPSGVVNEFVQVQNDHDVVARQVAQDAITMLKNNDNLLPLSTSRPLKVIGSHAQTNPDGPNACPFRSCNKGVLGMGWGSGVVDYMYIDDPISAIRRRADNVEYYPTDRMPSVPEPTGDDVAIVFITSDSGENSFTVEWNHGDRNSDGLNAWHNGDRLVKDASAKYSNVIVVVHTVGPILVEEWINLPSVKSVLFAHLPGQEAGDSLTNVLFGDVSPSGHLPYSITYKESDLPRSVTELTGFAFGQPQDTFSEGLYIDYRYLNKNGIKPRFAFGYGLSYTDFTFTNATITPVNELAATPPPSPPRAPVPNYAQPIPSWEEAVPPTNFFKIPRYLYSWLSESDARRAVRSREEGNTYPYPEGYTAEQPEPFPASGPSGGNPRLWDVMFNVSVTVTNAGDTHAGKASVQVYVQFPEGDDVPDTPVIQLRDFEKTTNLEPGERTTVTLELTRRDLSVWDVVTHNWVVPAPEGRYKIWIGDSSDRLFLACYTDSGECEGGLESPV</sequence>
<keyword evidence="4 10" id="KW-0378">Hydrolase</keyword>
<evidence type="ECO:0000256" key="1">
    <source>
        <dbReference type="ARBA" id="ARBA00000448"/>
    </source>
</evidence>
<evidence type="ECO:0000256" key="5">
    <source>
        <dbReference type="ARBA" id="ARBA00023001"/>
    </source>
</evidence>
<dbReference type="SMART" id="SM01217">
    <property type="entry name" value="Fn3_like"/>
    <property type="match status" value="1"/>
</dbReference>
<dbReference type="GeneID" id="39577949"/>
<dbReference type="SUPFAM" id="SSF51445">
    <property type="entry name" value="(Trans)glycosidases"/>
    <property type="match status" value="1"/>
</dbReference>
<dbReference type="STRING" id="1314773.A0A3N2Q8V9"/>
<evidence type="ECO:0000256" key="9">
    <source>
        <dbReference type="ARBA" id="ARBA00023326"/>
    </source>
</evidence>
<dbReference type="InterPro" id="IPR017853">
    <property type="entry name" value="GH"/>
</dbReference>
<dbReference type="PANTHER" id="PTHR42715">
    <property type="entry name" value="BETA-GLUCOSIDASE"/>
    <property type="match status" value="1"/>
</dbReference>
<evidence type="ECO:0000256" key="3">
    <source>
        <dbReference type="ARBA" id="ARBA00005336"/>
    </source>
</evidence>
<dbReference type="InterPro" id="IPR036881">
    <property type="entry name" value="Glyco_hydro_3_C_sf"/>
</dbReference>
<dbReference type="InterPro" id="IPR002772">
    <property type="entry name" value="Glyco_hydro_3_C"/>
</dbReference>
<evidence type="ECO:0000313" key="14">
    <source>
        <dbReference type="EMBL" id="ROT43219.1"/>
    </source>
</evidence>
<dbReference type="InterPro" id="IPR050288">
    <property type="entry name" value="Cellulose_deg_GH3"/>
</dbReference>
<dbReference type="UniPathway" id="UPA00696"/>
<dbReference type="EC" id="3.2.1.21" evidence="10"/>
<dbReference type="GO" id="GO:0030245">
    <property type="term" value="P:cellulose catabolic process"/>
    <property type="evidence" value="ECO:0007669"/>
    <property type="project" value="UniProtKB-UniPathway"/>
</dbReference>
<evidence type="ECO:0000256" key="7">
    <source>
        <dbReference type="ARBA" id="ARBA00023277"/>
    </source>
</evidence>
<dbReference type="Pfam" id="PF00933">
    <property type="entry name" value="Glyco_hydro_3"/>
    <property type="match status" value="1"/>
</dbReference>
<evidence type="ECO:0000256" key="2">
    <source>
        <dbReference type="ARBA" id="ARBA00004987"/>
    </source>
</evidence>
<proteinExistence type="inferred from homology"/>
<dbReference type="InterPro" id="IPR026891">
    <property type="entry name" value="Fn3-like"/>
</dbReference>
<keyword evidence="6" id="KW-0325">Glycoprotein</keyword>
<dbReference type="Proteomes" id="UP000272025">
    <property type="component" value="Unassembled WGS sequence"/>
</dbReference>
<feature type="domain" description="Fibronectin type III-like" evidence="13">
    <location>
        <begin position="784"/>
        <end position="859"/>
    </location>
</feature>
<comment type="similarity">
    <text evidence="3 10">Belongs to the glycosyl hydrolase 3 family.</text>
</comment>
<dbReference type="EMBL" id="ML119051">
    <property type="protein sequence ID" value="ROT43219.1"/>
    <property type="molecule type" value="Genomic_DNA"/>
</dbReference>
<keyword evidence="15" id="KW-1185">Reference proteome</keyword>
<dbReference type="Gene3D" id="2.60.40.10">
    <property type="entry name" value="Immunoglobulins"/>
    <property type="match status" value="1"/>
</dbReference>
<name>A0A3N2Q8V9_SODAK</name>
<gene>
    <name evidence="14" type="ORF">SODALDRAFT_319726</name>
</gene>
<organism evidence="14 15">
    <name type="scientific">Sodiomyces alkalinus (strain CBS 110278 / VKM F-3762 / F11)</name>
    <name type="common">Alkaliphilic filamentous fungus</name>
    <dbReference type="NCBI Taxonomy" id="1314773"/>
    <lineage>
        <taxon>Eukaryota</taxon>
        <taxon>Fungi</taxon>
        <taxon>Dikarya</taxon>
        <taxon>Ascomycota</taxon>
        <taxon>Pezizomycotina</taxon>
        <taxon>Sordariomycetes</taxon>
        <taxon>Hypocreomycetidae</taxon>
        <taxon>Glomerellales</taxon>
        <taxon>Plectosphaerellaceae</taxon>
        <taxon>Sodiomyces</taxon>
    </lineage>
</organism>
<dbReference type="InterPro" id="IPR036962">
    <property type="entry name" value="Glyco_hydro_3_N_sf"/>
</dbReference>
<dbReference type="InterPro" id="IPR019800">
    <property type="entry name" value="Glyco_hydro_3_AS"/>
</dbReference>
<accession>A0A3N2Q8V9</accession>
<evidence type="ECO:0000256" key="6">
    <source>
        <dbReference type="ARBA" id="ARBA00023180"/>
    </source>
</evidence>
<dbReference type="Gene3D" id="3.40.50.1700">
    <property type="entry name" value="Glycoside hydrolase family 3 C-terminal domain"/>
    <property type="match status" value="1"/>
</dbReference>
<keyword evidence="7 10" id="KW-0119">Carbohydrate metabolism</keyword>
<dbReference type="OrthoDB" id="416222at2759"/>
<evidence type="ECO:0000256" key="4">
    <source>
        <dbReference type="ARBA" id="ARBA00022801"/>
    </source>
</evidence>
<dbReference type="Gene3D" id="3.20.20.300">
    <property type="entry name" value="Glycoside hydrolase, family 3, N-terminal domain"/>
    <property type="match status" value="1"/>
</dbReference>